<comment type="caution">
    <text evidence="7">The sequence shown here is derived from an EMBL/GenBank/DDBJ whole genome shotgun (WGS) entry which is preliminary data.</text>
</comment>
<evidence type="ECO:0000256" key="4">
    <source>
        <dbReference type="ARBA" id="ARBA00023274"/>
    </source>
</evidence>
<dbReference type="GO" id="GO:0008270">
    <property type="term" value="F:zinc ion binding"/>
    <property type="evidence" value="ECO:0007669"/>
    <property type="project" value="UniProtKB-UniRule"/>
</dbReference>
<comment type="cofactor">
    <cofactor evidence="5 6">
        <name>Zn(2+)</name>
        <dbReference type="ChEBI" id="CHEBI:29105"/>
    </cofactor>
    <text evidence="5 6">Binds 1 zinc ion per subunit.</text>
</comment>
<accession>A0A7C4H3J5</accession>
<organism evidence="7">
    <name type="scientific">Thermofilum pendens</name>
    <dbReference type="NCBI Taxonomy" id="2269"/>
    <lineage>
        <taxon>Archaea</taxon>
        <taxon>Thermoproteota</taxon>
        <taxon>Thermoprotei</taxon>
        <taxon>Thermofilales</taxon>
        <taxon>Thermofilaceae</taxon>
        <taxon>Thermofilum</taxon>
    </lineage>
</organism>
<dbReference type="GO" id="GO:0006412">
    <property type="term" value="P:translation"/>
    <property type="evidence" value="ECO:0007669"/>
    <property type="project" value="UniProtKB-UniRule"/>
</dbReference>
<gene>
    <name evidence="5" type="primary">rps27e</name>
    <name evidence="7" type="ORF">ENU21_00645</name>
</gene>
<keyword evidence="5 6" id="KW-0479">Metal-binding</keyword>
<proteinExistence type="inferred from homology"/>
<evidence type="ECO:0000256" key="2">
    <source>
        <dbReference type="ARBA" id="ARBA00022833"/>
    </source>
</evidence>
<dbReference type="NCBIfam" id="NF001629">
    <property type="entry name" value="PRK00415.1"/>
    <property type="match status" value="1"/>
</dbReference>
<keyword evidence="5 6" id="KW-0863">Zinc-finger</keyword>
<feature type="binding site" evidence="5">
    <location>
        <position position="24"/>
    </location>
    <ligand>
        <name>Zn(2+)</name>
        <dbReference type="ChEBI" id="CHEBI:29105"/>
    </ligand>
</feature>
<evidence type="ECO:0000256" key="5">
    <source>
        <dbReference type="HAMAP-Rule" id="MF_00371"/>
    </source>
</evidence>
<dbReference type="GO" id="GO:0003735">
    <property type="term" value="F:structural constituent of ribosome"/>
    <property type="evidence" value="ECO:0007669"/>
    <property type="project" value="InterPro"/>
</dbReference>
<protein>
    <recommendedName>
        <fullName evidence="5">Small ribosomal subunit protein eS27</fullName>
    </recommendedName>
</protein>
<evidence type="ECO:0000256" key="3">
    <source>
        <dbReference type="ARBA" id="ARBA00022980"/>
    </source>
</evidence>
<keyword evidence="4 5" id="KW-0687">Ribonucleoprotein</keyword>
<feature type="binding site" evidence="5">
    <location>
        <position position="43"/>
    </location>
    <ligand>
        <name>Zn(2+)</name>
        <dbReference type="ChEBI" id="CHEBI:29105"/>
    </ligand>
</feature>
<dbReference type="GO" id="GO:1990904">
    <property type="term" value="C:ribonucleoprotein complex"/>
    <property type="evidence" value="ECO:0007669"/>
    <property type="project" value="UniProtKB-KW"/>
</dbReference>
<reference evidence="7" key="1">
    <citation type="journal article" date="2020" name="mSystems">
        <title>Genome- and Community-Level Interaction Insights into Carbon Utilization and Element Cycling Functions of Hydrothermarchaeota in Hydrothermal Sediment.</title>
        <authorList>
            <person name="Zhou Z."/>
            <person name="Liu Y."/>
            <person name="Xu W."/>
            <person name="Pan J."/>
            <person name="Luo Z.H."/>
            <person name="Li M."/>
        </authorList>
    </citation>
    <scope>NUCLEOTIDE SEQUENCE</scope>
    <source>
        <strain evidence="7">SpSt-649</strain>
    </source>
</reference>
<dbReference type="Pfam" id="PF01667">
    <property type="entry name" value="Ribosomal_S27e"/>
    <property type="match status" value="1"/>
</dbReference>
<keyword evidence="2 5" id="KW-0862">Zinc</keyword>
<dbReference type="HAMAP" id="MF_00371">
    <property type="entry name" value="Ribosomal_eS27"/>
    <property type="match status" value="1"/>
</dbReference>
<dbReference type="SUPFAM" id="SSF57829">
    <property type="entry name" value="Zn-binding ribosomal proteins"/>
    <property type="match status" value="1"/>
</dbReference>
<dbReference type="AlphaFoldDB" id="A0A7C4H3J5"/>
<keyword evidence="3 5" id="KW-0689">Ribosomal protein</keyword>
<feature type="binding site" evidence="5">
    <location>
        <position position="21"/>
    </location>
    <ligand>
        <name>Zn(2+)</name>
        <dbReference type="ChEBI" id="CHEBI:29105"/>
    </ligand>
</feature>
<comment type="subunit">
    <text evidence="5">Part of the 30S ribosomal subunit.</text>
</comment>
<feature type="binding site" evidence="5">
    <location>
        <position position="40"/>
    </location>
    <ligand>
        <name>Zn(2+)</name>
        <dbReference type="ChEBI" id="CHEBI:29105"/>
    </ligand>
</feature>
<dbReference type="InterPro" id="IPR023407">
    <property type="entry name" value="Ribosomal_eS27_Zn-bd_dom_sf"/>
</dbReference>
<evidence type="ECO:0000313" key="7">
    <source>
        <dbReference type="EMBL" id="HGM46246.1"/>
    </source>
</evidence>
<dbReference type="InterPro" id="IPR000592">
    <property type="entry name" value="Ribosomal_eS27"/>
</dbReference>
<comment type="similarity">
    <text evidence="1 5 6">Belongs to the eukaryotic ribosomal protein eS27 family.</text>
</comment>
<dbReference type="GO" id="GO:0005840">
    <property type="term" value="C:ribosome"/>
    <property type="evidence" value="ECO:0007669"/>
    <property type="project" value="UniProtKB-KW"/>
</dbReference>
<dbReference type="EMBL" id="DTBQ01000021">
    <property type="protein sequence ID" value="HGM46246.1"/>
    <property type="molecule type" value="Genomic_DNA"/>
</dbReference>
<evidence type="ECO:0000256" key="1">
    <source>
        <dbReference type="ARBA" id="ARBA00010919"/>
    </source>
</evidence>
<sequence>MPRPGRTLVPQPRSRFIRIKCPECGNVQVTFSHASTTVQCFKCGKVLVEPSGGKATVIAEVIEVLR</sequence>
<feature type="zinc finger region" description="C4-type" evidence="5">
    <location>
        <begin position="21"/>
        <end position="43"/>
    </location>
</feature>
<name>A0A7C4H3J5_THEPE</name>
<evidence type="ECO:0000256" key="6">
    <source>
        <dbReference type="RuleBase" id="RU000671"/>
    </source>
</evidence>
<dbReference type="InterPro" id="IPR011332">
    <property type="entry name" value="Ribosomal_zn-bd"/>
</dbReference>
<dbReference type="Gene3D" id="2.20.25.100">
    <property type="entry name" value="Zn-binding ribosomal proteins"/>
    <property type="match status" value="1"/>
</dbReference>
<dbReference type="PROSITE" id="PS01168">
    <property type="entry name" value="RIBOSOMAL_S27E"/>
    <property type="match status" value="1"/>
</dbReference>
<dbReference type="PANTHER" id="PTHR11594">
    <property type="entry name" value="40S RIBOSOMAL PROTEIN S27"/>
    <property type="match status" value="1"/>
</dbReference>